<dbReference type="CDD" id="cd01876">
    <property type="entry name" value="YihA_EngB"/>
    <property type="match status" value="1"/>
</dbReference>
<keyword evidence="8 10" id="KW-0717">Septation</keyword>
<dbReference type="Proteomes" id="UP000177088">
    <property type="component" value="Unassembled WGS sequence"/>
</dbReference>
<reference evidence="12 13" key="1">
    <citation type="journal article" date="2016" name="Nat. Commun.">
        <title>Thousands of microbial genomes shed light on interconnected biogeochemical processes in an aquifer system.</title>
        <authorList>
            <person name="Anantharaman K."/>
            <person name="Brown C.T."/>
            <person name="Hug L.A."/>
            <person name="Sharon I."/>
            <person name="Castelle C.J."/>
            <person name="Probst A.J."/>
            <person name="Thomas B.C."/>
            <person name="Singh A."/>
            <person name="Wilkins M.J."/>
            <person name="Karaoz U."/>
            <person name="Brodie E.L."/>
            <person name="Williams K.H."/>
            <person name="Hubbard S.S."/>
            <person name="Banfield J.F."/>
        </authorList>
    </citation>
    <scope>NUCLEOTIDE SEQUENCE [LARGE SCALE GENOMIC DNA]</scope>
</reference>
<keyword evidence="4" id="KW-0479">Metal-binding</keyword>
<evidence type="ECO:0000313" key="13">
    <source>
        <dbReference type="Proteomes" id="UP000177088"/>
    </source>
</evidence>
<accession>A0A1F7U6I7</accession>
<dbReference type="NCBIfam" id="TIGR00231">
    <property type="entry name" value="small_GTP"/>
    <property type="match status" value="1"/>
</dbReference>
<keyword evidence="3 10" id="KW-0132">Cell division</keyword>
<dbReference type="Pfam" id="PF01926">
    <property type="entry name" value="MMR_HSR1"/>
    <property type="match status" value="1"/>
</dbReference>
<dbReference type="GO" id="GO:0000917">
    <property type="term" value="P:division septum assembly"/>
    <property type="evidence" value="ECO:0007669"/>
    <property type="project" value="UniProtKB-KW"/>
</dbReference>
<keyword evidence="6" id="KW-0460">Magnesium</keyword>
<dbReference type="Gene3D" id="3.40.50.300">
    <property type="entry name" value="P-loop containing nucleotide triphosphate hydrolases"/>
    <property type="match status" value="1"/>
</dbReference>
<dbReference type="InterPro" id="IPR006073">
    <property type="entry name" value="GTP-bd"/>
</dbReference>
<evidence type="ECO:0000256" key="9">
    <source>
        <dbReference type="ARBA" id="ARBA00023306"/>
    </source>
</evidence>
<comment type="cofactor">
    <cofactor evidence="1">
        <name>Mg(2+)</name>
        <dbReference type="ChEBI" id="CHEBI:18420"/>
    </cofactor>
</comment>
<dbReference type="GO" id="GO:0005525">
    <property type="term" value="F:GTP binding"/>
    <property type="evidence" value="ECO:0007669"/>
    <property type="project" value="UniProtKB-UniRule"/>
</dbReference>
<dbReference type="InterPro" id="IPR019987">
    <property type="entry name" value="GTP-bd_ribosome_bio_YsxC"/>
</dbReference>
<evidence type="ECO:0000256" key="10">
    <source>
        <dbReference type="HAMAP-Rule" id="MF_00321"/>
    </source>
</evidence>
<dbReference type="SUPFAM" id="SSF52540">
    <property type="entry name" value="P-loop containing nucleoside triphosphate hydrolases"/>
    <property type="match status" value="1"/>
</dbReference>
<dbReference type="GO" id="GO:0046872">
    <property type="term" value="F:metal ion binding"/>
    <property type="evidence" value="ECO:0007669"/>
    <property type="project" value="UniProtKB-KW"/>
</dbReference>
<feature type="domain" description="EngB-type G" evidence="11">
    <location>
        <begin position="19"/>
        <end position="189"/>
    </location>
</feature>
<dbReference type="EMBL" id="MGEA01000043">
    <property type="protein sequence ID" value="OGL73885.1"/>
    <property type="molecule type" value="Genomic_DNA"/>
</dbReference>
<dbReference type="PANTHER" id="PTHR11649:SF13">
    <property type="entry name" value="ENGB-TYPE G DOMAIN-CONTAINING PROTEIN"/>
    <property type="match status" value="1"/>
</dbReference>
<evidence type="ECO:0000256" key="7">
    <source>
        <dbReference type="ARBA" id="ARBA00023134"/>
    </source>
</evidence>
<organism evidence="12 13">
    <name type="scientific">Candidatus Uhrbacteria bacterium RIFCSPHIGHO2_02_FULL_60_10</name>
    <dbReference type="NCBI Taxonomy" id="1802392"/>
    <lineage>
        <taxon>Bacteria</taxon>
        <taxon>Candidatus Uhriibacteriota</taxon>
    </lineage>
</organism>
<dbReference type="InterPro" id="IPR027417">
    <property type="entry name" value="P-loop_NTPase"/>
</dbReference>
<evidence type="ECO:0000256" key="1">
    <source>
        <dbReference type="ARBA" id="ARBA00001946"/>
    </source>
</evidence>
<dbReference type="AlphaFoldDB" id="A0A1F7U6I7"/>
<dbReference type="InterPro" id="IPR005225">
    <property type="entry name" value="Small_GTP-bd"/>
</dbReference>
<evidence type="ECO:0000256" key="8">
    <source>
        <dbReference type="ARBA" id="ARBA00023210"/>
    </source>
</evidence>
<sequence length="193" mass="20807">MPAKFLKSVTSAADIPKSGKPQIALVGRSNVGKSSLINHLAGAKELARTSARPGLTQTLNLYDFDGRYLLVDLPGYGYSAADPSQAQHFAGMIGDYLSEAEQLKLVLLIVDARIGLTDSDRHAFAQLREQKIPFVVVLNKVDKLSNAVVIQALRPLRAVNPEISFLTHSTSSSKGLGEIRDVIERAVRAAATK</sequence>
<evidence type="ECO:0000256" key="2">
    <source>
        <dbReference type="ARBA" id="ARBA00009638"/>
    </source>
</evidence>
<comment type="similarity">
    <text evidence="2 10">Belongs to the TRAFAC class TrmE-Era-EngA-EngB-Septin-like GTPase superfamily. EngB GTPase family.</text>
</comment>
<protein>
    <recommendedName>
        <fullName evidence="10">Probable GTP-binding protein EngB</fullName>
    </recommendedName>
</protein>
<dbReference type="NCBIfam" id="TIGR03598">
    <property type="entry name" value="GTPase_YsxC"/>
    <property type="match status" value="1"/>
</dbReference>
<dbReference type="PRINTS" id="PR00326">
    <property type="entry name" value="GTP1OBG"/>
</dbReference>
<evidence type="ECO:0000313" key="12">
    <source>
        <dbReference type="EMBL" id="OGL73885.1"/>
    </source>
</evidence>
<proteinExistence type="inferred from homology"/>
<comment type="function">
    <text evidence="10">Necessary for normal cell division and for the maintenance of normal septation.</text>
</comment>
<dbReference type="PROSITE" id="PS51706">
    <property type="entry name" value="G_ENGB"/>
    <property type="match status" value="1"/>
</dbReference>
<gene>
    <name evidence="10" type="primary">engB</name>
    <name evidence="12" type="ORF">A3C96_01425</name>
</gene>
<evidence type="ECO:0000256" key="3">
    <source>
        <dbReference type="ARBA" id="ARBA00022618"/>
    </source>
</evidence>
<dbReference type="HAMAP" id="MF_00321">
    <property type="entry name" value="GTPase_EngB"/>
    <property type="match status" value="1"/>
</dbReference>
<keyword evidence="5 10" id="KW-0547">Nucleotide-binding</keyword>
<evidence type="ECO:0000256" key="6">
    <source>
        <dbReference type="ARBA" id="ARBA00022842"/>
    </source>
</evidence>
<dbReference type="InterPro" id="IPR030393">
    <property type="entry name" value="G_ENGB_dom"/>
</dbReference>
<keyword evidence="9 10" id="KW-0131">Cell cycle</keyword>
<evidence type="ECO:0000259" key="11">
    <source>
        <dbReference type="PROSITE" id="PS51706"/>
    </source>
</evidence>
<dbReference type="PANTHER" id="PTHR11649">
    <property type="entry name" value="MSS1/TRME-RELATED GTP-BINDING PROTEIN"/>
    <property type="match status" value="1"/>
</dbReference>
<comment type="caution">
    <text evidence="12">The sequence shown here is derived from an EMBL/GenBank/DDBJ whole genome shotgun (WGS) entry which is preliminary data.</text>
</comment>
<evidence type="ECO:0000256" key="4">
    <source>
        <dbReference type="ARBA" id="ARBA00022723"/>
    </source>
</evidence>
<name>A0A1F7U6I7_9BACT</name>
<evidence type="ECO:0000256" key="5">
    <source>
        <dbReference type="ARBA" id="ARBA00022741"/>
    </source>
</evidence>
<keyword evidence="7 10" id="KW-0342">GTP-binding</keyword>